<organism evidence="2 3">
    <name type="scientific">Lactuca virosa</name>
    <dbReference type="NCBI Taxonomy" id="75947"/>
    <lineage>
        <taxon>Eukaryota</taxon>
        <taxon>Viridiplantae</taxon>
        <taxon>Streptophyta</taxon>
        <taxon>Embryophyta</taxon>
        <taxon>Tracheophyta</taxon>
        <taxon>Spermatophyta</taxon>
        <taxon>Magnoliopsida</taxon>
        <taxon>eudicotyledons</taxon>
        <taxon>Gunneridae</taxon>
        <taxon>Pentapetalae</taxon>
        <taxon>asterids</taxon>
        <taxon>campanulids</taxon>
        <taxon>Asterales</taxon>
        <taxon>Asteraceae</taxon>
        <taxon>Cichorioideae</taxon>
        <taxon>Cichorieae</taxon>
        <taxon>Lactucinae</taxon>
        <taxon>Lactuca</taxon>
    </lineage>
</organism>
<dbReference type="EMBL" id="CAKMRJ010002223">
    <property type="protein sequence ID" value="CAH1427210.1"/>
    <property type="molecule type" value="Genomic_DNA"/>
</dbReference>
<comment type="caution">
    <text evidence="2">The sequence shown here is derived from an EMBL/GenBank/DDBJ whole genome shotgun (WGS) entry which is preliminary data.</text>
</comment>
<name>A0AAU9MJU4_9ASTR</name>
<dbReference type="AlphaFoldDB" id="A0AAU9MJU4"/>
<keyword evidence="3" id="KW-1185">Reference proteome</keyword>
<evidence type="ECO:0000313" key="3">
    <source>
        <dbReference type="Proteomes" id="UP001157418"/>
    </source>
</evidence>
<sequence>MDEVATSEFFHAPTAAAASSQLHRLLRPFLLEITRYGDSSTSEGSKDHKLSKTVSFKDAFFKQIRKCTGDPCTNCHRSLCRQLTGEGTPGSMEQMPAKHQRCGGCRQDREAFR</sequence>
<gene>
    <name evidence="2" type="ORF">LVIROSA_LOCUS14239</name>
</gene>
<evidence type="ECO:0000313" key="2">
    <source>
        <dbReference type="EMBL" id="CAH1427210.1"/>
    </source>
</evidence>
<dbReference type="Proteomes" id="UP001157418">
    <property type="component" value="Unassembled WGS sequence"/>
</dbReference>
<reference evidence="2 3" key="1">
    <citation type="submission" date="2022-01" db="EMBL/GenBank/DDBJ databases">
        <authorList>
            <person name="Xiong W."/>
            <person name="Schranz E."/>
        </authorList>
    </citation>
    <scope>NUCLEOTIDE SEQUENCE [LARGE SCALE GENOMIC DNA]</scope>
</reference>
<protein>
    <submittedName>
        <fullName evidence="2">Uncharacterized protein</fullName>
    </submittedName>
</protein>
<evidence type="ECO:0000256" key="1">
    <source>
        <dbReference type="SAM" id="MobiDB-lite"/>
    </source>
</evidence>
<feature type="region of interest" description="Disordered" evidence="1">
    <location>
        <begin position="86"/>
        <end position="113"/>
    </location>
</feature>
<accession>A0AAU9MJU4</accession>
<proteinExistence type="predicted"/>